<evidence type="ECO:0000313" key="3">
    <source>
        <dbReference type="EMBL" id="MEP0815790.1"/>
    </source>
</evidence>
<evidence type="ECO:0000256" key="1">
    <source>
        <dbReference type="SAM" id="MobiDB-lite"/>
    </source>
</evidence>
<keyword evidence="2" id="KW-0472">Membrane</keyword>
<feature type="compositionally biased region" description="Low complexity" evidence="1">
    <location>
        <begin position="103"/>
        <end position="114"/>
    </location>
</feature>
<accession>A0ABV0J208</accession>
<feature type="compositionally biased region" description="Polar residues" evidence="1">
    <location>
        <begin position="47"/>
        <end position="64"/>
    </location>
</feature>
<protein>
    <submittedName>
        <fullName evidence="3">Uncharacterized protein</fullName>
    </submittedName>
</protein>
<evidence type="ECO:0000313" key="4">
    <source>
        <dbReference type="Proteomes" id="UP001464891"/>
    </source>
</evidence>
<feature type="transmembrane region" description="Helical" evidence="2">
    <location>
        <begin position="6"/>
        <end position="24"/>
    </location>
</feature>
<feature type="region of interest" description="Disordered" evidence="1">
    <location>
        <begin position="30"/>
        <end position="121"/>
    </location>
</feature>
<name>A0ABV0J208_9CYAN</name>
<sequence length="121" mass="11631">MNDLLKAVIGLIVFAILLGAFIALRARDSTQQIGGSASPSPSASPATQVRSVGQTTQRSTNQPVTSAPASQTGTAGTTTTTTTQPSGTSATGTAGSSAGGGSTTTAPSAAGAGSKPVPALW</sequence>
<comment type="caution">
    <text evidence="3">The sequence shown here is derived from an EMBL/GenBank/DDBJ whole genome shotgun (WGS) entry which is preliminary data.</text>
</comment>
<proteinExistence type="predicted"/>
<keyword evidence="2" id="KW-1133">Transmembrane helix</keyword>
<evidence type="ECO:0000256" key="2">
    <source>
        <dbReference type="SAM" id="Phobius"/>
    </source>
</evidence>
<feature type="compositionally biased region" description="Low complexity" evidence="1">
    <location>
        <begin position="65"/>
        <end position="96"/>
    </location>
</feature>
<dbReference type="RefSeq" id="WP_190431328.1">
    <property type="nucleotide sequence ID" value="NZ_JAMPKM010000001.1"/>
</dbReference>
<dbReference type="EMBL" id="JAMPKM010000001">
    <property type="protein sequence ID" value="MEP0815790.1"/>
    <property type="molecule type" value="Genomic_DNA"/>
</dbReference>
<dbReference type="Proteomes" id="UP001464891">
    <property type="component" value="Unassembled WGS sequence"/>
</dbReference>
<keyword evidence="2" id="KW-0812">Transmembrane</keyword>
<gene>
    <name evidence="3" type="ORF">NC998_01630</name>
</gene>
<organism evidence="3 4">
    <name type="scientific">Trichocoleus desertorum GB2-A4</name>
    <dbReference type="NCBI Taxonomy" id="2933944"/>
    <lineage>
        <taxon>Bacteria</taxon>
        <taxon>Bacillati</taxon>
        <taxon>Cyanobacteriota</taxon>
        <taxon>Cyanophyceae</taxon>
        <taxon>Leptolyngbyales</taxon>
        <taxon>Trichocoleusaceae</taxon>
        <taxon>Trichocoleus</taxon>
    </lineage>
</organism>
<keyword evidence="4" id="KW-1185">Reference proteome</keyword>
<feature type="compositionally biased region" description="Low complexity" evidence="1">
    <location>
        <begin position="36"/>
        <end position="46"/>
    </location>
</feature>
<reference evidence="3 4" key="1">
    <citation type="submission" date="2022-04" db="EMBL/GenBank/DDBJ databases">
        <title>Positive selection, recombination, and allopatry shape intraspecific diversity of widespread and dominant cyanobacteria.</title>
        <authorList>
            <person name="Wei J."/>
            <person name="Shu W."/>
            <person name="Hu C."/>
        </authorList>
    </citation>
    <scope>NUCLEOTIDE SEQUENCE [LARGE SCALE GENOMIC DNA]</scope>
    <source>
        <strain evidence="3 4">GB2-A4</strain>
    </source>
</reference>